<dbReference type="InterPro" id="IPR001478">
    <property type="entry name" value="PDZ"/>
</dbReference>
<dbReference type="RefSeq" id="WP_036849776.1">
    <property type="nucleotide sequence ID" value="NZ_JQJD01000001.1"/>
</dbReference>
<dbReference type="PROSITE" id="PS50106">
    <property type="entry name" value="PDZ"/>
    <property type="match status" value="1"/>
</dbReference>
<dbReference type="InterPro" id="IPR004447">
    <property type="entry name" value="Peptidase_S41A"/>
</dbReference>
<dbReference type="Pfam" id="PF13180">
    <property type="entry name" value="PDZ_2"/>
    <property type="match status" value="1"/>
</dbReference>
<keyword evidence="6" id="KW-1133">Transmembrane helix</keyword>
<keyword evidence="9" id="KW-1185">Reference proteome</keyword>
<sequence>MKSKKVRYALSIILLVVFSMGGYLLGRYGSSFGKRKDFSFRKLEATLDLIDKYYVDSVSIDSIVNKLVPAVFEQLDPHSFYLTAEQRSQEKESLEGHFFGIGITFNNIKDTVIVINTIPNGPSDIAGIKAGDRIIGVDSINIAGQNIKDDSIRSILRGPDESIVSLSVFRPKDNTTNTIQVRRGSVPIRQMDAAYMINDTLGCIAFSRFTMNTYNEFIKAYAELKLKGMKGLVLDLRDNPGGVMHAALMLSNSFLDKGDLIIYTEGKSESRNDVYSDGTGVMKKLPLYVLINEESASSSEIVSGALQDNDRAIIIGRRSFGKGLVQRTFDYNDGSSLHLTISRYYTPSGRSIQREYSLGKGRNYQYDWYERLARGEFFHEDSIQHKGLVYQTVGGRNVYGGGGIIPDVFVPRDTTGYTAYFSEVASQGLIPKFAFLYADKHRDLLNGFGDAIACYSFLKNQGLIWQFANYANTQGVRVRNYQIYLSQNLISDILYRLIISYIYGQDDAAKVNAYKDPMIIKAVDLFGQQIYSPMDLDKYIRPAQQVVNVSPAEDENTEDNSQEEE</sequence>
<comment type="similarity">
    <text evidence="1 5">Belongs to the peptidase S41A family.</text>
</comment>
<evidence type="ECO:0000313" key="8">
    <source>
        <dbReference type="EMBL" id="KGN83213.1"/>
    </source>
</evidence>
<dbReference type="GO" id="GO:0004175">
    <property type="term" value="F:endopeptidase activity"/>
    <property type="evidence" value="ECO:0007669"/>
    <property type="project" value="TreeGrafter"/>
</dbReference>
<evidence type="ECO:0000256" key="2">
    <source>
        <dbReference type="ARBA" id="ARBA00022670"/>
    </source>
</evidence>
<dbReference type="CDD" id="cd06782">
    <property type="entry name" value="cpPDZ_CPP-like"/>
    <property type="match status" value="1"/>
</dbReference>
<dbReference type="Pfam" id="PF03572">
    <property type="entry name" value="Peptidase_S41"/>
    <property type="match status" value="1"/>
</dbReference>
<feature type="domain" description="PDZ" evidence="7">
    <location>
        <begin position="81"/>
        <end position="163"/>
    </location>
</feature>
<reference evidence="8 9" key="1">
    <citation type="submission" date="2014-08" db="EMBL/GenBank/DDBJ databases">
        <title>Porphyromonas cangingivalis strain:COT-109_OH1386 Genome sequencing.</title>
        <authorList>
            <person name="Wallis C."/>
            <person name="Deusch O."/>
            <person name="O'Flynn C."/>
            <person name="Davis I."/>
            <person name="Jospin G."/>
            <person name="Darling A.E."/>
            <person name="Coil D.A."/>
            <person name="Alexiev A."/>
            <person name="Horsfall A."/>
            <person name="Kirkwood N."/>
            <person name="Harris S."/>
            <person name="Eisen J.A."/>
        </authorList>
    </citation>
    <scope>NUCLEOTIDE SEQUENCE [LARGE SCALE GENOMIC DNA]</scope>
    <source>
        <strain evidence="9">COT-109 OH1386</strain>
    </source>
</reference>
<dbReference type="eggNOG" id="COG0793">
    <property type="taxonomic scope" value="Bacteria"/>
</dbReference>
<comment type="caution">
    <text evidence="8">The sequence shown here is derived from an EMBL/GenBank/DDBJ whole genome shotgun (WGS) entry which is preliminary data.</text>
</comment>
<dbReference type="SMART" id="SM00245">
    <property type="entry name" value="TSPc"/>
    <property type="match status" value="1"/>
</dbReference>
<organism evidence="8 9">
    <name type="scientific">Porphyromonas cangingivalis</name>
    <dbReference type="NCBI Taxonomy" id="36874"/>
    <lineage>
        <taxon>Bacteria</taxon>
        <taxon>Pseudomonadati</taxon>
        <taxon>Bacteroidota</taxon>
        <taxon>Bacteroidia</taxon>
        <taxon>Bacteroidales</taxon>
        <taxon>Porphyromonadaceae</taxon>
        <taxon>Porphyromonas</taxon>
    </lineage>
</organism>
<dbReference type="NCBIfam" id="TIGR00225">
    <property type="entry name" value="prc"/>
    <property type="match status" value="1"/>
</dbReference>
<dbReference type="SUPFAM" id="SSF50156">
    <property type="entry name" value="PDZ domain-like"/>
    <property type="match status" value="1"/>
</dbReference>
<dbReference type="InterPro" id="IPR029045">
    <property type="entry name" value="ClpP/crotonase-like_dom_sf"/>
</dbReference>
<dbReference type="PANTHER" id="PTHR32060:SF30">
    <property type="entry name" value="CARBOXY-TERMINAL PROCESSING PROTEASE CTPA"/>
    <property type="match status" value="1"/>
</dbReference>
<keyword evidence="2 5" id="KW-0645">Protease</keyword>
<dbReference type="AlphaFoldDB" id="A0A0A2EWB1"/>
<dbReference type="Gene3D" id="3.30.750.44">
    <property type="match status" value="1"/>
</dbReference>
<feature type="transmembrane region" description="Helical" evidence="6">
    <location>
        <begin position="6"/>
        <end position="26"/>
    </location>
</feature>
<accession>A0A0A2EWB1</accession>
<evidence type="ECO:0000313" key="9">
    <source>
        <dbReference type="Proteomes" id="UP000030125"/>
    </source>
</evidence>
<evidence type="ECO:0000259" key="7">
    <source>
        <dbReference type="PROSITE" id="PS50106"/>
    </source>
</evidence>
<keyword evidence="6" id="KW-0472">Membrane</keyword>
<dbReference type="GO" id="GO:0030288">
    <property type="term" value="C:outer membrane-bounded periplasmic space"/>
    <property type="evidence" value="ECO:0007669"/>
    <property type="project" value="TreeGrafter"/>
</dbReference>
<gene>
    <name evidence="8" type="ORF">HQ35_00100</name>
</gene>
<dbReference type="GO" id="GO:0006508">
    <property type="term" value="P:proteolysis"/>
    <property type="evidence" value="ECO:0007669"/>
    <property type="project" value="UniProtKB-KW"/>
</dbReference>
<dbReference type="STRING" id="36874.HQ34_09925"/>
<dbReference type="PANTHER" id="PTHR32060">
    <property type="entry name" value="TAIL-SPECIFIC PROTEASE"/>
    <property type="match status" value="1"/>
</dbReference>
<dbReference type="SUPFAM" id="SSF52096">
    <property type="entry name" value="ClpP/crotonase"/>
    <property type="match status" value="1"/>
</dbReference>
<evidence type="ECO:0000256" key="4">
    <source>
        <dbReference type="ARBA" id="ARBA00022825"/>
    </source>
</evidence>
<dbReference type="Proteomes" id="UP000030125">
    <property type="component" value="Unassembled WGS sequence"/>
</dbReference>
<dbReference type="CDD" id="cd07560">
    <property type="entry name" value="Peptidase_S41_CPP"/>
    <property type="match status" value="1"/>
</dbReference>
<evidence type="ECO:0000256" key="1">
    <source>
        <dbReference type="ARBA" id="ARBA00009179"/>
    </source>
</evidence>
<dbReference type="InterPro" id="IPR036034">
    <property type="entry name" value="PDZ_sf"/>
</dbReference>
<protein>
    <recommendedName>
        <fullName evidence="7">PDZ domain-containing protein</fullName>
    </recommendedName>
</protein>
<keyword evidence="3 5" id="KW-0378">Hydrolase</keyword>
<proteinExistence type="inferred from homology"/>
<name>A0A0A2EWB1_PORCN</name>
<dbReference type="OrthoDB" id="9812068at2"/>
<dbReference type="Gene3D" id="2.30.42.10">
    <property type="match status" value="1"/>
</dbReference>
<evidence type="ECO:0000256" key="6">
    <source>
        <dbReference type="SAM" id="Phobius"/>
    </source>
</evidence>
<evidence type="ECO:0000256" key="3">
    <source>
        <dbReference type="ARBA" id="ARBA00022801"/>
    </source>
</evidence>
<dbReference type="Gene3D" id="3.90.226.10">
    <property type="entry name" value="2-enoyl-CoA Hydratase, Chain A, domain 1"/>
    <property type="match status" value="1"/>
</dbReference>
<dbReference type="EMBL" id="JQJD01000001">
    <property type="protein sequence ID" value="KGN83213.1"/>
    <property type="molecule type" value="Genomic_DNA"/>
</dbReference>
<dbReference type="InterPro" id="IPR005151">
    <property type="entry name" value="Tail-specific_protease"/>
</dbReference>
<dbReference type="GO" id="GO:0007165">
    <property type="term" value="P:signal transduction"/>
    <property type="evidence" value="ECO:0007669"/>
    <property type="project" value="TreeGrafter"/>
</dbReference>
<keyword evidence="6" id="KW-0812">Transmembrane</keyword>
<keyword evidence="4 5" id="KW-0720">Serine protease</keyword>
<dbReference type="GO" id="GO:0008236">
    <property type="term" value="F:serine-type peptidase activity"/>
    <property type="evidence" value="ECO:0007669"/>
    <property type="project" value="UniProtKB-KW"/>
</dbReference>
<evidence type="ECO:0000256" key="5">
    <source>
        <dbReference type="RuleBase" id="RU004404"/>
    </source>
</evidence>
<dbReference type="SMART" id="SM00228">
    <property type="entry name" value="PDZ"/>
    <property type="match status" value="1"/>
</dbReference>